<dbReference type="Gene3D" id="3.40.1010.10">
    <property type="entry name" value="Cobalt-precorrin-4 Transmethylase, Domain 1"/>
    <property type="match status" value="1"/>
</dbReference>
<name>A0AAW9KKE5_CLOPF</name>
<feature type="non-terminal residue" evidence="2">
    <location>
        <position position="1"/>
    </location>
</feature>
<dbReference type="CDD" id="cd11723">
    <property type="entry name" value="YabN_N_like"/>
    <property type="match status" value="1"/>
</dbReference>
<comment type="caution">
    <text evidence="2">The sequence shown here is derived from an EMBL/GenBank/DDBJ whole genome shotgun (WGS) entry which is preliminary data.</text>
</comment>
<protein>
    <submittedName>
        <fullName evidence="2">Nucleotide pyrophosphohydrolase</fullName>
    </submittedName>
</protein>
<dbReference type="GO" id="GO:0008168">
    <property type="term" value="F:methyltransferase activity"/>
    <property type="evidence" value="ECO:0007669"/>
    <property type="project" value="InterPro"/>
</dbReference>
<proteinExistence type="predicted"/>
<evidence type="ECO:0000313" key="3">
    <source>
        <dbReference type="Proteomes" id="UP001288944"/>
    </source>
</evidence>
<gene>
    <name evidence="2" type="ORF">GNF83_17525</name>
</gene>
<dbReference type="InterPro" id="IPR000878">
    <property type="entry name" value="4pyrrol_Mease"/>
</dbReference>
<dbReference type="InterPro" id="IPR035013">
    <property type="entry name" value="YabN_N"/>
</dbReference>
<dbReference type="Proteomes" id="UP001288944">
    <property type="component" value="Unassembled WGS sequence"/>
</dbReference>
<organism evidence="2 3">
    <name type="scientific">Clostridium perfringens</name>
    <dbReference type="NCBI Taxonomy" id="1502"/>
    <lineage>
        <taxon>Bacteria</taxon>
        <taxon>Bacillati</taxon>
        <taxon>Bacillota</taxon>
        <taxon>Clostridia</taxon>
        <taxon>Eubacteriales</taxon>
        <taxon>Clostridiaceae</taxon>
        <taxon>Clostridium</taxon>
    </lineage>
</organism>
<dbReference type="InterPro" id="IPR035996">
    <property type="entry name" value="4pyrrol_Methylase_sf"/>
</dbReference>
<reference evidence="2" key="1">
    <citation type="submission" date="2019-11" db="EMBL/GenBank/DDBJ databases">
        <title>Characterization of Clostridium perfringens isolates from swine manure treated agricultural soils.</title>
        <authorList>
            <person name="Wushke S.T."/>
        </authorList>
    </citation>
    <scope>NUCLEOTIDE SEQUENCE</scope>
    <source>
        <strain evidence="2">X62</strain>
    </source>
</reference>
<evidence type="ECO:0000259" key="1">
    <source>
        <dbReference type="Pfam" id="PF00590"/>
    </source>
</evidence>
<dbReference type="SUPFAM" id="SSF53790">
    <property type="entry name" value="Tetrapyrrole methylase"/>
    <property type="match status" value="1"/>
</dbReference>
<dbReference type="AlphaFoldDB" id="A0AAW9KKE5"/>
<dbReference type="Pfam" id="PF00590">
    <property type="entry name" value="TP_methylase"/>
    <property type="match status" value="1"/>
</dbReference>
<accession>A0AAW9KKE5</accession>
<evidence type="ECO:0000313" key="2">
    <source>
        <dbReference type="EMBL" id="MDZ7542949.1"/>
    </source>
</evidence>
<feature type="non-terminal residue" evidence="2">
    <location>
        <position position="180"/>
    </location>
</feature>
<dbReference type="EMBL" id="WNUR01000646">
    <property type="protein sequence ID" value="MDZ7542949.1"/>
    <property type="molecule type" value="Genomic_DNA"/>
</dbReference>
<feature type="domain" description="Tetrapyrrole methylase" evidence="1">
    <location>
        <begin position="12"/>
        <end position="179"/>
    </location>
</feature>
<dbReference type="InterPro" id="IPR014777">
    <property type="entry name" value="4pyrrole_Mease_sub1"/>
</dbReference>
<sequence>KNIYFRTEKHPTVDYLKGKIKEFKTYDNYYEISDSFDEVYENIAKDIVSKYLDTKEMIYAVPGHPLVAEKSVFNLINLCEEKGIEYTILPAVSFIDAMMDVLKIDPIEGLKVIDAFDMKNQILDKRIGTIITQVYNPLIASEVKLKLLEYYNDDTEIYYVRAAGIVSEESIRKIPIYELD</sequence>